<organism evidence="1 2">
    <name type="scientific">Kouleothrix aurantiaca</name>
    <dbReference type="NCBI Taxonomy" id="186479"/>
    <lineage>
        <taxon>Bacteria</taxon>
        <taxon>Bacillati</taxon>
        <taxon>Chloroflexota</taxon>
        <taxon>Chloroflexia</taxon>
        <taxon>Chloroflexales</taxon>
        <taxon>Roseiflexineae</taxon>
        <taxon>Roseiflexaceae</taxon>
        <taxon>Kouleothrix</taxon>
    </lineage>
</organism>
<reference evidence="1 2" key="1">
    <citation type="submission" date="2015-09" db="EMBL/GenBank/DDBJ databases">
        <title>Draft genome sequence of Kouleothrix aurantiaca JCM 19913.</title>
        <authorList>
            <person name="Hemp J."/>
        </authorList>
    </citation>
    <scope>NUCLEOTIDE SEQUENCE [LARGE SCALE GENOMIC DNA]</scope>
    <source>
        <strain evidence="1 2">COM-B</strain>
    </source>
</reference>
<gene>
    <name evidence="1" type="ORF">SE17_18075</name>
</gene>
<dbReference type="EMBL" id="LJCR01000699">
    <property type="protein sequence ID" value="KPV51995.1"/>
    <property type="molecule type" value="Genomic_DNA"/>
</dbReference>
<keyword evidence="2" id="KW-1185">Reference proteome</keyword>
<proteinExistence type="predicted"/>
<evidence type="ECO:0000313" key="1">
    <source>
        <dbReference type="EMBL" id="KPV51995.1"/>
    </source>
</evidence>
<protein>
    <submittedName>
        <fullName evidence="1">Uncharacterized protein</fullName>
    </submittedName>
</protein>
<evidence type="ECO:0000313" key="2">
    <source>
        <dbReference type="Proteomes" id="UP000050509"/>
    </source>
</evidence>
<sequence length="86" mass="9447">MQEQRPRALIKLRFIQKAFDIQMPAFWHNGGMKNEPHNRPTTLNSGFRAIAPTPGAEVARAPAALRPEQTALKQALLGCKNSGLVA</sequence>
<dbReference type="Proteomes" id="UP000050509">
    <property type="component" value="Unassembled WGS sequence"/>
</dbReference>
<dbReference type="AlphaFoldDB" id="A0A0P9D947"/>
<comment type="caution">
    <text evidence="1">The sequence shown here is derived from an EMBL/GenBank/DDBJ whole genome shotgun (WGS) entry which is preliminary data.</text>
</comment>
<name>A0A0P9D947_9CHLR</name>
<accession>A0A0P9D947</accession>